<dbReference type="Proteomes" id="UP001057402">
    <property type="component" value="Chromosome 7"/>
</dbReference>
<keyword evidence="2" id="KW-1185">Reference proteome</keyword>
<protein>
    <submittedName>
        <fullName evidence="1">Uncharacterized protein</fullName>
    </submittedName>
</protein>
<gene>
    <name evidence="1" type="ORF">MLD38_026300</name>
</gene>
<evidence type="ECO:0000313" key="1">
    <source>
        <dbReference type="EMBL" id="KAI4341595.1"/>
    </source>
</evidence>
<name>A0ACB9NZ22_9MYRT</name>
<accession>A0ACB9NZ22</accession>
<reference evidence="2" key="1">
    <citation type="journal article" date="2023" name="Front. Plant Sci.">
        <title>Chromosomal-level genome assembly of Melastoma candidum provides insights into trichome evolution.</title>
        <authorList>
            <person name="Zhong Y."/>
            <person name="Wu W."/>
            <person name="Sun C."/>
            <person name="Zou P."/>
            <person name="Liu Y."/>
            <person name="Dai S."/>
            <person name="Zhou R."/>
        </authorList>
    </citation>
    <scope>NUCLEOTIDE SEQUENCE [LARGE SCALE GENOMIC DNA]</scope>
</reference>
<evidence type="ECO:0000313" key="2">
    <source>
        <dbReference type="Proteomes" id="UP001057402"/>
    </source>
</evidence>
<sequence length="263" mass="28892">MVEESPQGGNNNQANDSTSQPGLRPMMMRRTSTRHNGSVQGSGDADEPMPVSMQDKASMRRHGSTRTGSMRCDSSRALGRSESSLLGKDDLPYSDPDLIGSESGRFPRRGTNNYSDDRLISAREAAAAQEASEAEAAAAAAAAAREEEEEEEEENGGLLGEEKSEEQPERFSLMDLLEQTDEQMGWSGSSYMMRDEDEDEDEEEEEEEVEEERSCTVCQVKHKGARSGPCGHSFCRLCSKELRVGNGNCPACNDFNLEIVQVF</sequence>
<organism evidence="1 2">
    <name type="scientific">Melastoma candidum</name>
    <dbReference type="NCBI Taxonomy" id="119954"/>
    <lineage>
        <taxon>Eukaryota</taxon>
        <taxon>Viridiplantae</taxon>
        <taxon>Streptophyta</taxon>
        <taxon>Embryophyta</taxon>
        <taxon>Tracheophyta</taxon>
        <taxon>Spermatophyta</taxon>
        <taxon>Magnoliopsida</taxon>
        <taxon>eudicotyledons</taxon>
        <taxon>Gunneridae</taxon>
        <taxon>Pentapetalae</taxon>
        <taxon>rosids</taxon>
        <taxon>malvids</taxon>
        <taxon>Myrtales</taxon>
        <taxon>Melastomataceae</taxon>
        <taxon>Melastomatoideae</taxon>
        <taxon>Melastomateae</taxon>
        <taxon>Melastoma</taxon>
    </lineage>
</organism>
<comment type="caution">
    <text evidence="1">The sequence shown here is derived from an EMBL/GenBank/DDBJ whole genome shotgun (WGS) entry which is preliminary data.</text>
</comment>
<proteinExistence type="predicted"/>
<dbReference type="EMBL" id="CM042886">
    <property type="protein sequence ID" value="KAI4341595.1"/>
    <property type="molecule type" value="Genomic_DNA"/>
</dbReference>